<dbReference type="EMBL" id="CP040442">
    <property type="protein sequence ID" value="QOW11659.1"/>
    <property type="molecule type" value="Genomic_DNA"/>
</dbReference>
<name>A0A7M2YCY5_9FLAO</name>
<dbReference type="Gene3D" id="2.130.10.130">
    <property type="entry name" value="Integrin alpha, N-terminal"/>
    <property type="match status" value="3"/>
</dbReference>
<sequence length="447" mass="49795">MLKIKVILFLFLSVQFIYSQTFAPYVTIPSQKEPTGTLIADMNNDGLNDLIVKFGSDSGMIGIFYQQEDGSLGPVQNISLNSYYANSFDVGDLNQDGLNDLVISHGTKYSIIFQNPAGGFMPRQEVEMSTSCGVIRIGDINNDQKNDIVLVTYNQVNYLSQTQAGIFVLTSHDYPQNGFTEFKIVDINNDQLNDLIFSNPGRATLYTFLQKSTGGFDAPVATYSNNWMNDFAVGDLNQDGLTDLVSNVNISGNSKINVYYPSFNQYIFYSYISYPVYGNSGTIEIADLNNDGKNEIIIGHPGYNSYSIFSSNYNNYKLISNSYMPYNNSVDTQSLSIGDLNNDGLKDLVFSYTSGINIIYNTTPILAINESDIIREKIYPNPVLDFISLQNNHINAEYMISDYSGKTVRKGKVQSNNKIDVSTLVASPYVLKLKGTKSEISLKFIKK</sequence>
<feature type="domain" description="Secretion system C-terminal sorting" evidence="2">
    <location>
        <begin position="378"/>
        <end position="445"/>
    </location>
</feature>
<organism evidence="3 4">
    <name type="scientific">Kaistella flava</name>
    <name type="common">ex Peng et al. 2021</name>
    <dbReference type="NCBI Taxonomy" id="2038776"/>
    <lineage>
        <taxon>Bacteria</taxon>
        <taxon>Pseudomonadati</taxon>
        <taxon>Bacteroidota</taxon>
        <taxon>Flavobacteriia</taxon>
        <taxon>Flavobacteriales</taxon>
        <taxon>Weeksellaceae</taxon>
        <taxon>Chryseobacterium group</taxon>
        <taxon>Kaistella</taxon>
    </lineage>
</organism>
<dbReference type="SUPFAM" id="SSF69318">
    <property type="entry name" value="Integrin alpha N-terminal domain"/>
    <property type="match status" value="2"/>
</dbReference>
<evidence type="ECO:0000313" key="4">
    <source>
        <dbReference type="Proteomes" id="UP000594195"/>
    </source>
</evidence>
<dbReference type="Pfam" id="PF13517">
    <property type="entry name" value="FG-GAP_3"/>
    <property type="match status" value="3"/>
</dbReference>
<dbReference type="AlphaFoldDB" id="A0A7M2YCY5"/>
<evidence type="ECO:0000313" key="3">
    <source>
        <dbReference type="EMBL" id="QOW11659.1"/>
    </source>
</evidence>
<gene>
    <name evidence="3" type="ORF">Q73A0000_15400</name>
</gene>
<accession>A0A7M2YCY5</accession>
<dbReference type="PANTHER" id="PTHR46580:SF4">
    <property type="entry name" value="ATP_GTP-BINDING PROTEIN"/>
    <property type="match status" value="1"/>
</dbReference>
<dbReference type="InterPro" id="IPR028994">
    <property type="entry name" value="Integrin_alpha_N"/>
</dbReference>
<dbReference type="InterPro" id="IPR026444">
    <property type="entry name" value="Secre_tail"/>
</dbReference>
<proteinExistence type="predicted"/>
<evidence type="ECO:0000259" key="2">
    <source>
        <dbReference type="Pfam" id="PF18962"/>
    </source>
</evidence>
<keyword evidence="4" id="KW-1185">Reference proteome</keyword>
<keyword evidence="1" id="KW-0732">Signal</keyword>
<dbReference type="Pfam" id="PF18962">
    <property type="entry name" value="Por_Secre_tail"/>
    <property type="match status" value="1"/>
</dbReference>
<reference evidence="3 4" key="1">
    <citation type="submission" date="2019-05" db="EMBL/GenBank/DDBJ databases">
        <title>Chryseobacterium sp. isolated from King George Island, maritime Antarctica.</title>
        <authorList>
            <person name="Peng X."/>
        </authorList>
    </citation>
    <scope>NUCLEOTIDE SEQUENCE [LARGE SCALE GENOMIC DNA]</scope>
    <source>
        <strain evidence="3 4">7-3A</strain>
    </source>
</reference>
<dbReference type="KEGG" id="kfa:Q73A0000_15400"/>
<dbReference type="Proteomes" id="UP000594195">
    <property type="component" value="Chromosome"/>
</dbReference>
<protein>
    <submittedName>
        <fullName evidence="3">T9SS type A sorting domain-containing protein</fullName>
    </submittedName>
</protein>
<dbReference type="RefSeq" id="WP_193811831.1">
    <property type="nucleotide sequence ID" value="NZ_CP040442.1"/>
</dbReference>
<dbReference type="InterPro" id="IPR013517">
    <property type="entry name" value="FG-GAP"/>
</dbReference>
<dbReference type="NCBIfam" id="TIGR04183">
    <property type="entry name" value="Por_Secre_tail"/>
    <property type="match status" value="1"/>
</dbReference>
<evidence type="ECO:0000256" key="1">
    <source>
        <dbReference type="ARBA" id="ARBA00022729"/>
    </source>
</evidence>
<dbReference type="PANTHER" id="PTHR46580">
    <property type="entry name" value="SENSOR KINASE-RELATED"/>
    <property type="match status" value="1"/>
</dbReference>